<evidence type="ECO:0000259" key="3">
    <source>
        <dbReference type="PROSITE" id="PS50056"/>
    </source>
</evidence>
<dbReference type="CDD" id="cd00047">
    <property type="entry name" value="PTPc"/>
    <property type="match status" value="1"/>
</dbReference>
<dbReference type="AlphaFoldDB" id="A0A1X0P7M6"/>
<dbReference type="PROSITE" id="PS00383">
    <property type="entry name" value="TYR_PHOSPHATASE_1"/>
    <property type="match status" value="1"/>
</dbReference>
<keyword evidence="5" id="KW-1185">Reference proteome</keyword>
<evidence type="ECO:0000259" key="2">
    <source>
        <dbReference type="PROSITE" id="PS50055"/>
    </source>
</evidence>
<organism evidence="4 5">
    <name type="scientific">Trypanosoma theileri</name>
    <dbReference type="NCBI Taxonomy" id="67003"/>
    <lineage>
        <taxon>Eukaryota</taxon>
        <taxon>Discoba</taxon>
        <taxon>Euglenozoa</taxon>
        <taxon>Kinetoplastea</taxon>
        <taxon>Metakinetoplastina</taxon>
        <taxon>Trypanosomatida</taxon>
        <taxon>Trypanosomatidae</taxon>
        <taxon>Trypanosoma</taxon>
    </lineage>
</organism>
<accession>A0A1X0P7M6</accession>
<dbReference type="InterPro" id="IPR003595">
    <property type="entry name" value="Tyr_Pase_cat"/>
</dbReference>
<dbReference type="Gene3D" id="3.90.190.10">
    <property type="entry name" value="Protein tyrosine phosphatase superfamily"/>
    <property type="match status" value="1"/>
</dbReference>
<feature type="domain" description="Tyrosine-protein phosphatase" evidence="2">
    <location>
        <begin position="33"/>
        <end position="302"/>
    </location>
</feature>
<comment type="caution">
    <text evidence="4">The sequence shown here is derived from an EMBL/GenBank/DDBJ whole genome shotgun (WGS) entry which is preliminary data.</text>
</comment>
<dbReference type="GeneID" id="39981370"/>
<reference evidence="4 5" key="1">
    <citation type="submission" date="2017-03" db="EMBL/GenBank/DDBJ databases">
        <title>An alternative strategy for trypanosome survival in the mammalian bloodstream revealed through genome and transcriptome analysis of the ubiquitous bovine parasite Trypanosoma (Megatrypanum) theileri.</title>
        <authorList>
            <person name="Kelly S."/>
            <person name="Ivens A."/>
            <person name="Mott A."/>
            <person name="O'Neill E."/>
            <person name="Emms D."/>
            <person name="Macleod O."/>
            <person name="Voorheis P."/>
            <person name="Matthews J."/>
            <person name="Matthews K."/>
            <person name="Carrington M."/>
        </authorList>
    </citation>
    <scope>NUCLEOTIDE SEQUENCE [LARGE SCALE GENOMIC DNA]</scope>
    <source>
        <strain evidence="4">Edinburgh</strain>
    </source>
</reference>
<evidence type="ECO:0000256" key="1">
    <source>
        <dbReference type="SAM" id="MobiDB-lite"/>
    </source>
</evidence>
<feature type="region of interest" description="Disordered" evidence="1">
    <location>
        <begin position="1"/>
        <end position="21"/>
    </location>
</feature>
<dbReference type="PROSITE" id="PS50055">
    <property type="entry name" value="TYR_PHOSPHATASE_PTP"/>
    <property type="match status" value="1"/>
</dbReference>
<dbReference type="RefSeq" id="XP_028887012.1">
    <property type="nucleotide sequence ID" value="XM_029021590.1"/>
</dbReference>
<feature type="domain" description="Tyrosine specific protein phosphatases" evidence="3">
    <location>
        <begin position="222"/>
        <end position="293"/>
    </location>
</feature>
<dbReference type="SUPFAM" id="SSF52799">
    <property type="entry name" value="(Phosphotyrosine protein) phosphatases II"/>
    <property type="match status" value="1"/>
</dbReference>
<protein>
    <submittedName>
        <fullName evidence="4">Putative tyrosine specific protein phosphatase</fullName>
    </submittedName>
</protein>
<dbReference type="PANTHER" id="PTHR19134">
    <property type="entry name" value="RECEPTOR-TYPE TYROSINE-PROTEIN PHOSPHATASE"/>
    <property type="match status" value="1"/>
</dbReference>
<dbReference type="Pfam" id="PF00102">
    <property type="entry name" value="Y_phosphatase"/>
    <property type="match status" value="1"/>
</dbReference>
<dbReference type="InterPro" id="IPR000242">
    <property type="entry name" value="PTP_cat"/>
</dbReference>
<dbReference type="OrthoDB" id="10253954at2759"/>
<dbReference type="EMBL" id="NBCO01000002">
    <property type="protein sequence ID" value="ORC92946.1"/>
    <property type="molecule type" value="Genomic_DNA"/>
</dbReference>
<dbReference type="InterPro" id="IPR050348">
    <property type="entry name" value="Protein-Tyr_Phosphatase"/>
</dbReference>
<dbReference type="Proteomes" id="UP000192257">
    <property type="component" value="Unassembled WGS sequence"/>
</dbReference>
<dbReference type="GO" id="GO:0004725">
    <property type="term" value="F:protein tyrosine phosphatase activity"/>
    <property type="evidence" value="ECO:0007669"/>
    <property type="project" value="InterPro"/>
</dbReference>
<name>A0A1X0P7M6_9TRYP</name>
<evidence type="ECO:0000313" key="4">
    <source>
        <dbReference type="EMBL" id="ORC92946.1"/>
    </source>
</evidence>
<dbReference type="PANTHER" id="PTHR19134:SF449">
    <property type="entry name" value="TYROSINE-PROTEIN PHOSPHATASE 1"/>
    <property type="match status" value="1"/>
</dbReference>
<dbReference type="PROSITE" id="PS50056">
    <property type="entry name" value="TYR_PHOSPHATASE_2"/>
    <property type="match status" value="1"/>
</dbReference>
<dbReference type="STRING" id="67003.A0A1X0P7M6"/>
<dbReference type="PRINTS" id="PR00700">
    <property type="entry name" value="PRTYPHPHTASE"/>
</dbReference>
<gene>
    <name evidence="4" type="ORF">TM35_000022720</name>
</gene>
<dbReference type="InterPro" id="IPR000387">
    <property type="entry name" value="Tyr_Pase_dom"/>
</dbReference>
<dbReference type="SMART" id="SM00404">
    <property type="entry name" value="PTPc_motif"/>
    <property type="match status" value="1"/>
</dbReference>
<dbReference type="VEuPathDB" id="TriTrypDB:TM35_000022720"/>
<sequence>MSQQETGGMPEKTNNDDRLTISKLSPTSFYERVQSEFTQLQRQEDPRRINFTSSLKNKHKNRYLDILANEATIYPLPTDTGNVGSGSSTKCYINGNLIDLGLSHTFVACQAPLSHGIHDFLTVLYEKKISLVIMLTKLNEGGIAKADCYWPKENELFISAPGSVGIKVSTDPLKPYEVDTKLKITRRHLILQRSEEPSHKILQVQYTGWPDHGVPLSAASFETLLSIIKEAPTDVPVLVHCSAGIGRTGTLIGTYGVLSHLENGTLHDKTVYDIVSTMKRQRFGMVQRLEQYIVIYLTLLSRIGTDTTEFVTLLNQKLQTAASATIIAKTQSRTR</sequence>
<proteinExistence type="predicted"/>
<dbReference type="InterPro" id="IPR016130">
    <property type="entry name" value="Tyr_Pase_AS"/>
</dbReference>
<dbReference type="InterPro" id="IPR029021">
    <property type="entry name" value="Prot-tyrosine_phosphatase-like"/>
</dbReference>
<dbReference type="SMART" id="SM00194">
    <property type="entry name" value="PTPc"/>
    <property type="match status" value="1"/>
</dbReference>
<evidence type="ECO:0000313" key="5">
    <source>
        <dbReference type="Proteomes" id="UP000192257"/>
    </source>
</evidence>